<evidence type="ECO:0000313" key="2">
    <source>
        <dbReference type="Proteomes" id="UP001055811"/>
    </source>
</evidence>
<proteinExistence type="predicted"/>
<protein>
    <submittedName>
        <fullName evidence="1">Uncharacterized protein</fullName>
    </submittedName>
</protein>
<dbReference type="Proteomes" id="UP001055811">
    <property type="component" value="Linkage Group LG06"/>
</dbReference>
<reference evidence="1 2" key="2">
    <citation type="journal article" date="2022" name="Mol. Ecol. Resour.">
        <title>The genomes of chicory, endive, great burdock and yacon provide insights into Asteraceae paleo-polyploidization history and plant inulin production.</title>
        <authorList>
            <person name="Fan W."/>
            <person name="Wang S."/>
            <person name="Wang H."/>
            <person name="Wang A."/>
            <person name="Jiang F."/>
            <person name="Liu H."/>
            <person name="Zhao H."/>
            <person name="Xu D."/>
            <person name="Zhang Y."/>
        </authorList>
    </citation>
    <scope>NUCLEOTIDE SEQUENCE [LARGE SCALE GENOMIC DNA]</scope>
    <source>
        <strain evidence="2">cv. Punajuju</strain>
        <tissue evidence="1">Leaves</tissue>
    </source>
</reference>
<keyword evidence="2" id="KW-1185">Reference proteome</keyword>
<evidence type="ECO:0000313" key="1">
    <source>
        <dbReference type="EMBL" id="KAI3721711.1"/>
    </source>
</evidence>
<name>A0ACB9BIJ4_CICIN</name>
<accession>A0ACB9BIJ4</accession>
<dbReference type="EMBL" id="CM042014">
    <property type="protein sequence ID" value="KAI3721711.1"/>
    <property type="molecule type" value="Genomic_DNA"/>
</dbReference>
<organism evidence="1 2">
    <name type="scientific">Cichorium intybus</name>
    <name type="common">Chicory</name>
    <dbReference type="NCBI Taxonomy" id="13427"/>
    <lineage>
        <taxon>Eukaryota</taxon>
        <taxon>Viridiplantae</taxon>
        <taxon>Streptophyta</taxon>
        <taxon>Embryophyta</taxon>
        <taxon>Tracheophyta</taxon>
        <taxon>Spermatophyta</taxon>
        <taxon>Magnoliopsida</taxon>
        <taxon>eudicotyledons</taxon>
        <taxon>Gunneridae</taxon>
        <taxon>Pentapetalae</taxon>
        <taxon>asterids</taxon>
        <taxon>campanulids</taxon>
        <taxon>Asterales</taxon>
        <taxon>Asteraceae</taxon>
        <taxon>Cichorioideae</taxon>
        <taxon>Cichorieae</taxon>
        <taxon>Cichoriinae</taxon>
        <taxon>Cichorium</taxon>
    </lineage>
</organism>
<reference evidence="2" key="1">
    <citation type="journal article" date="2022" name="Mol. Ecol. Resour.">
        <title>The genomes of chicory, endive, great burdock and yacon provide insights into Asteraceae palaeo-polyploidization history and plant inulin production.</title>
        <authorList>
            <person name="Fan W."/>
            <person name="Wang S."/>
            <person name="Wang H."/>
            <person name="Wang A."/>
            <person name="Jiang F."/>
            <person name="Liu H."/>
            <person name="Zhao H."/>
            <person name="Xu D."/>
            <person name="Zhang Y."/>
        </authorList>
    </citation>
    <scope>NUCLEOTIDE SEQUENCE [LARGE SCALE GENOMIC DNA]</scope>
    <source>
        <strain evidence="2">cv. Punajuju</strain>
    </source>
</reference>
<sequence length="139" mass="15760">MHHRRLPLLHPPPSMMYASPTSTGDPCTRPLSLSLLLCFFEPSPSSERRQHGVQPFNRCGFQAIWKTLFVAFKLLVHSAGKEEEDGEPMIGSPWTWLGSNNDGGVHSKYVIRLLYCRYKAFDEPEGIEVAWNQIGFLIS</sequence>
<gene>
    <name evidence="1" type="ORF">L2E82_32729</name>
</gene>
<comment type="caution">
    <text evidence="1">The sequence shown here is derived from an EMBL/GenBank/DDBJ whole genome shotgun (WGS) entry which is preliminary data.</text>
</comment>